<sequence>MFPDRSSSPPPAVESANPTTIDALGEDLLLEIFLRLPSLATLVRAVLTCRAWRSAVASSPSFRRRFRALHRAPLLGLFADLERCALPVFAPFYRRDWDVLAAIGRGDFALTSLLHPNDFVGDAVPLWRLCDCRGGYLLLMNRDADLLATVNPLSRQNLDYIDFHDITETTGTAVEDVIMLYAHLLCSDEEPMTFQVVFLLHDQSRVRAAVFSSDTRDWCFHPWVEIPERRTQPVDANKCWLCHGMHVGSFIYWIFKIGNHVLMLDTETMEFSVLELPSHIVDQQDYILVGGTLDGAPCIVYRTGLVVGVTIYRVDEDGDKRWTPGRTVQYEDQDDPPENDDVLRLMAIENGFAYLVTSKMVLSLCIETMEIEKLFPRSFCYIDYAVPYVMAWPASLVGSYGSFAANHNGRENLASPVVLIYGVDEEGVMRWILGGTVQYKEEADLPETNDALNIKDGHVTVLKNNGAGEIVSKEFQCQLCRSLCHVVASFISRELQEFCGEPRWCQSPGAPPRSRRGKQHKSTHPHHGCAKVKVQNRLGAQQPLATMSQDVCSTQPPPAKSQKKSSPAPIDSLSEDLLLEIFLRLPSLATLIGAALTCRAWRRAVASSPSFRRRFRELHEAPLLGVFADPSPHTLPVFAPAHHRDADMLAAIRLSDFALTSVLDSDGFAGNLPVAWRIFDCRDGHLVLMNWEAWRIAVFNPLSTCDSETIPMPPIEQATEGHSGQTIVIHDLHLLHSVEDPTSLRLLCIFLHESRVRVAVFSSDTWDWRFHPWVEIPERTQPVDANECWLYLGTQANGFVYYPFWNREHVLTLDTATMKFSVLKLPTDFIDQEAGVESFCVVNDGAPCILYCVGLFVGVLNYRADEDGVETWVPGRKVQYEEGANPPENNEVLKIMAINDGFVYLTTSTSVLSLCLETMKLEKLFPRSFWDHSLYPYVMAWPPSLVGNYGSFAAMQDGAN</sequence>
<evidence type="ECO:0000313" key="4">
    <source>
        <dbReference type="Proteomes" id="UP000324897"/>
    </source>
</evidence>
<feature type="compositionally biased region" description="Basic residues" evidence="1">
    <location>
        <begin position="513"/>
        <end position="530"/>
    </location>
</feature>
<dbReference type="InterPro" id="IPR036047">
    <property type="entry name" value="F-box-like_dom_sf"/>
</dbReference>
<comment type="caution">
    <text evidence="3">The sequence shown here is derived from an EMBL/GenBank/DDBJ whole genome shotgun (WGS) entry which is preliminary data.</text>
</comment>
<dbReference type="OrthoDB" id="721821at2759"/>
<feature type="region of interest" description="Disordered" evidence="1">
    <location>
        <begin position="506"/>
        <end position="530"/>
    </location>
</feature>
<keyword evidence="4" id="KW-1185">Reference proteome</keyword>
<reference evidence="3 4" key="1">
    <citation type="journal article" date="2019" name="Sci. Rep.">
        <title>A high-quality genome of Eragrostis curvula grass provides insights into Poaceae evolution and supports new strategies to enhance forage quality.</title>
        <authorList>
            <person name="Carballo J."/>
            <person name="Santos B.A.C.M."/>
            <person name="Zappacosta D."/>
            <person name="Garbus I."/>
            <person name="Selva J.P."/>
            <person name="Gallo C.A."/>
            <person name="Diaz A."/>
            <person name="Albertini E."/>
            <person name="Caccamo M."/>
            <person name="Echenique V."/>
        </authorList>
    </citation>
    <scope>NUCLEOTIDE SEQUENCE [LARGE SCALE GENOMIC DNA]</scope>
    <source>
        <strain evidence="4">cv. Victoria</strain>
        <tissue evidence="3">Leaf</tissue>
    </source>
</reference>
<dbReference type="InterPro" id="IPR056594">
    <property type="entry name" value="AT5G49610-like_b-prop"/>
</dbReference>
<dbReference type="Pfam" id="PF12937">
    <property type="entry name" value="F-box-like"/>
    <property type="match status" value="2"/>
</dbReference>
<feature type="non-terminal residue" evidence="3">
    <location>
        <position position="1"/>
    </location>
</feature>
<dbReference type="Gene3D" id="1.20.1280.50">
    <property type="match status" value="2"/>
</dbReference>
<dbReference type="EMBL" id="RWGY01000578">
    <property type="protein sequence ID" value="TVU00489.1"/>
    <property type="molecule type" value="Genomic_DNA"/>
</dbReference>
<protein>
    <recommendedName>
        <fullName evidence="2">F-box domain-containing protein</fullName>
    </recommendedName>
</protein>
<gene>
    <name evidence="3" type="ORF">EJB05_54071</name>
</gene>
<evidence type="ECO:0000313" key="3">
    <source>
        <dbReference type="EMBL" id="TVU00489.1"/>
    </source>
</evidence>
<dbReference type="SUPFAM" id="SSF81383">
    <property type="entry name" value="F-box domain"/>
    <property type="match status" value="2"/>
</dbReference>
<dbReference type="InterPro" id="IPR001810">
    <property type="entry name" value="F-box_dom"/>
</dbReference>
<feature type="domain" description="F-box" evidence="2">
    <location>
        <begin position="573"/>
        <end position="614"/>
    </location>
</feature>
<dbReference type="Gramene" id="TVU00489">
    <property type="protein sequence ID" value="TVU00489"/>
    <property type="gene ID" value="EJB05_54071"/>
</dbReference>
<dbReference type="Proteomes" id="UP000324897">
    <property type="component" value="Unassembled WGS sequence"/>
</dbReference>
<dbReference type="SMART" id="SM00256">
    <property type="entry name" value="FBOX"/>
    <property type="match status" value="2"/>
</dbReference>
<feature type="region of interest" description="Disordered" evidence="1">
    <location>
        <begin position="547"/>
        <end position="568"/>
    </location>
</feature>
<organism evidence="3 4">
    <name type="scientific">Eragrostis curvula</name>
    <name type="common">weeping love grass</name>
    <dbReference type="NCBI Taxonomy" id="38414"/>
    <lineage>
        <taxon>Eukaryota</taxon>
        <taxon>Viridiplantae</taxon>
        <taxon>Streptophyta</taxon>
        <taxon>Embryophyta</taxon>
        <taxon>Tracheophyta</taxon>
        <taxon>Spermatophyta</taxon>
        <taxon>Magnoliopsida</taxon>
        <taxon>Liliopsida</taxon>
        <taxon>Poales</taxon>
        <taxon>Poaceae</taxon>
        <taxon>PACMAD clade</taxon>
        <taxon>Chloridoideae</taxon>
        <taxon>Eragrostideae</taxon>
        <taxon>Eragrostidinae</taxon>
        <taxon>Eragrostis</taxon>
    </lineage>
</organism>
<feature type="non-terminal residue" evidence="3">
    <location>
        <position position="960"/>
    </location>
</feature>
<evidence type="ECO:0000256" key="1">
    <source>
        <dbReference type="SAM" id="MobiDB-lite"/>
    </source>
</evidence>
<dbReference type="Pfam" id="PF23635">
    <property type="entry name" value="Beta-prop_AT5G49610-like"/>
    <property type="match status" value="2"/>
</dbReference>
<evidence type="ECO:0000259" key="2">
    <source>
        <dbReference type="SMART" id="SM00256"/>
    </source>
</evidence>
<dbReference type="PANTHER" id="PTHR33207">
    <property type="entry name" value="F-BOX DOMAIN CONTAINING PROTEIN-RELATED"/>
    <property type="match status" value="1"/>
</dbReference>
<accession>A0A5J9SNJ6</accession>
<dbReference type="AlphaFoldDB" id="A0A5J9SNJ6"/>
<name>A0A5J9SNJ6_9POAL</name>
<feature type="domain" description="F-box" evidence="2">
    <location>
        <begin position="24"/>
        <end position="65"/>
    </location>
</feature>
<proteinExistence type="predicted"/>